<reference evidence="1 2" key="1">
    <citation type="journal article" date="2016" name="Int. J. Syst. Evol. Microbiol.">
        <title>Arsenicitalea aurantiaca gen. nov., sp. nov., a new member of the family Hyphomicrobiaceae, isolated from high-arsenic sediment.</title>
        <authorList>
            <person name="Mu Y."/>
            <person name="Zhou L."/>
            <person name="Zeng X.C."/>
            <person name="Liu L."/>
            <person name="Pan Y."/>
            <person name="Chen X."/>
            <person name="Wang J."/>
            <person name="Li S."/>
            <person name="Li W.J."/>
            <person name="Wang Y."/>
        </authorList>
    </citation>
    <scope>NUCLEOTIDE SEQUENCE [LARGE SCALE GENOMIC DNA]</scope>
    <source>
        <strain evidence="1 2">42-50</strain>
    </source>
</reference>
<proteinExistence type="predicted"/>
<dbReference type="InterPro" id="IPR014729">
    <property type="entry name" value="Rossmann-like_a/b/a_fold"/>
</dbReference>
<accession>A0A433XE93</accession>
<organism evidence="1 2">
    <name type="scientific">Arsenicitalea aurantiaca</name>
    <dbReference type="NCBI Taxonomy" id="1783274"/>
    <lineage>
        <taxon>Bacteria</taxon>
        <taxon>Pseudomonadati</taxon>
        <taxon>Pseudomonadota</taxon>
        <taxon>Alphaproteobacteria</taxon>
        <taxon>Hyphomicrobiales</taxon>
        <taxon>Devosiaceae</taxon>
        <taxon>Arsenicitalea</taxon>
    </lineage>
</organism>
<comment type="caution">
    <text evidence="1">The sequence shown here is derived from an EMBL/GenBank/DDBJ whole genome shotgun (WGS) entry which is preliminary data.</text>
</comment>
<dbReference type="EMBL" id="RZNJ01000002">
    <property type="protein sequence ID" value="RUT32429.1"/>
    <property type="molecule type" value="Genomic_DNA"/>
</dbReference>
<dbReference type="OrthoDB" id="9789567at2"/>
<sequence length="626" mass="69847">MSEALVQVDGRDRPLAIRINGRHPTFRLATDALETKVIRELDPVILDLMEIASTVFAADGAVPRGGPTRPNLGQDWYRQFDFEIPVRHPELWQRDDVVAALRDAVETLTEDSVSFRFIQAAPDVMRQQYLDYDPTGVAFEADEVILFSGGLDSFAGALELLATTSSRVVLVTHRSAQKAIPRQIELGQYLVDQFPHRVLHVHVLARRVDQEARDSTQRSRTLLFSALGQAVACAFGAERVSFFENGIVSHNLPLSPQIVGTMATRTTHPLALTNINRLMQLALPAAVPISNRFQWLTKTEVVSKIDENGGASQIARSVSCTSIREQNTLHTHCGACTQCFDRRFAILKANLADYDPEETYATDVLFGERGNDRSMTMAVEWTRHTLGLGDLEEQGFMERFGHEVSRILRGHPDLPPRAALDLSLRLHQRQGKVVRDVLETVLRERSAELVAQRLPATCLVRLHLGSGEELVGRVPRYAPDEERRASSTGMEAVEEVDEEVDADAPLRLQFFMQGQRHVVEVAGLTTVMGAPARVPHALRSVYDEDKRNGVRPEDHRYSIGTTLPHLADMDKSTIRKLVARCRKQLAEGYTELHGVPPPAHLLIQTRPSSGYRLDPTIVVVEPNRPV</sequence>
<dbReference type="AlphaFoldDB" id="A0A433XE93"/>
<keyword evidence="2" id="KW-1185">Reference proteome</keyword>
<gene>
    <name evidence="1" type="ORF">EMQ25_04515</name>
</gene>
<evidence type="ECO:0008006" key="3">
    <source>
        <dbReference type="Google" id="ProtNLM"/>
    </source>
</evidence>
<dbReference type="RefSeq" id="WP_127187386.1">
    <property type="nucleotide sequence ID" value="NZ_RZNJ01000002.1"/>
</dbReference>
<dbReference type="SUPFAM" id="SSF52402">
    <property type="entry name" value="Adenine nucleotide alpha hydrolases-like"/>
    <property type="match status" value="1"/>
</dbReference>
<evidence type="ECO:0000313" key="2">
    <source>
        <dbReference type="Proteomes" id="UP000281547"/>
    </source>
</evidence>
<evidence type="ECO:0000313" key="1">
    <source>
        <dbReference type="EMBL" id="RUT32429.1"/>
    </source>
</evidence>
<protein>
    <recommendedName>
        <fullName evidence="3">7-cyano-7-deazaguanine synthase</fullName>
    </recommendedName>
</protein>
<dbReference type="Gene3D" id="3.40.50.620">
    <property type="entry name" value="HUPs"/>
    <property type="match status" value="1"/>
</dbReference>
<dbReference type="Proteomes" id="UP000281547">
    <property type="component" value="Unassembled WGS sequence"/>
</dbReference>
<name>A0A433XE93_9HYPH</name>